<keyword evidence="4" id="KW-1185">Reference proteome</keyword>
<dbReference type="SUPFAM" id="SSF56672">
    <property type="entry name" value="DNA/RNA polymerases"/>
    <property type="match status" value="1"/>
</dbReference>
<dbReference type="PANTHER" id="PTHR37984">
    <property type="entry name" value="PROTEIN CBG26694"/>
    <property type="match status" value="1"/>
</dbReference>
<dbReference type="EMBL" id="JAVXUO010001037">
    <property type="protein sequence ID" value="KAK2986660.1"/>
    <property type="molecule type" value="Genomic_DNA"/>
</dbReference>
<proteinExistence type="predicted"/>
<dbReference type="InterPro" id="IPR041577">
    <property type="entry name" value="RT_RNaseH_2"/>
</dbReference>
<dbReference type="InterPro" id="IPR043502">
    <property type="entry name" value="DNA/RNA_pol_sf"/>
</dbReference>
<dbReference type="Pfam" id="PF17919">
    <property type="entry name" value="RT_RNaseH_2"/>
    <property type="match status" value="1"/>
</dbReference>
<protein>
    <recommendedName>
        <fullName evidence="2">Reverse transcriptase/retrotransposon-derived protein RNase H-like domain-containing protein</fullName>
    </recommendedName>
</protein>
<dbReference type="PANTHER" id="PTHR37984:SF5">
    <property type="entry name" value="PROTEIN NYNRIN-LIKE"/>
    <property type="match status" value="1"/>
</dbReference>
<feature type="domain" description="Reverse transcriptase/retrotransposon-derived protein RNase H-like" evidence="2">
    <location>
        <begin position="19"/>
        <end position="74"/>
    </location>
</feature>
<gene>
    <name evidence="3" type="ORF">RJ640_010116</name>
</gene>
<accession>A0AA88RPP8</accession>
<comment type="caution">
    <text evidence="3">The sequence shown here is derived from an EMBL/GenBank/DDBJ whole genome shotgun (WGS) entry which is preliminary data.</text>
</comment>
<evidence type="ECO:0000313" key="3">
    <source>
        <dbReference type="EMBL" id="KAK2986660.1"/>
    </source>
</evidence>
<evidence type="ECO:0000259" key="2">
    <source>
        <dbReference type="Pfam" id="PF17919"/>
    </source>
</evidence>
<organism evidence="3 4">
    <name type="scientific">Escallonia rubra</name>
    <dbReference type="NCBI Taxonomy" id="112253"/>
    <lineage>
        <taxon>Eukaryota</taxon>
        <taxon>Viridiplantae</taxon>
        <taxon>Streptophyta</taxon>
        <taxon>Embryophyta</taxon>
        <taxon>Tracheophyta</taxon>
        <taxon>Spermatophyta</taxon>
        <taxon>Magnoliopsida</taxon>
        <taxon>eudicotyledons</taxon>
        <taxon>Gunneridae</taxon>
        <taxon>Pentapetalae</taxon>
        <taxon>asterids</taxon>
        <taxon>campanulids</taxon>
        <taxon>Escalloniales</taxon>
        <taxon>Escalloniaceae</taxon>
        <taxon>Escallonia</taxon>
    </lineage>
</organism>
<dbReference type="GO" id="GO:0003824">
    <property type="term" value="F:catalytic activity"/>
    <property type="evidence" value="ECO:0007669"/>
    <property type="project" value="UniProtKB-KW"/>
</dbReference>
<dbReference type="InterPro" id="IPR050951">
    <property type="entry name" value="Retrovirus_Pol_polyprotein"/>
</dbReference>
<evidence type="ECO:0000313" key="4">
    <source>
        <dbReference type="Proteomes" id="UP001187471"/>
    </source>
</evidence>
<keyword evidence="1" id="KW-0511">Multifunctional enzyme</keyword>
<name>A0AA88RPP8_9ASTE</name>
<evidence type="ECO:0000256" key="1">
    <source>
        <dbReference type="ARBA" id="ARBA00023268"/>
    </source>
</evidence>
<dbReference type="AlphaFoldDB" id="A0AA88RPP8"/>
<sequence length="97" mass="10605">MAPIKQHMKSGPFKRTRVASKALEEIKSKMITAPVLCLLDFDKVIEVACDTSHVGIGVVLSQEGPYFSEKLNVGKALHHREIAAIEGFKSMKAALDP</sequence>
<dbReference type="Proteomes" id="UP001187471">
    <property type="component" value="Unassembled WGS sequence"/>
</dbReference>
<reference evidence="3" key="1">
    <citation type="submission" date="2022-12" db="EMBL/GenBank/DDBJ databases">
        <title>Draft genome assemblies for two species of Escallonia (Escalloniales).</title>
        <authorList>
            <person name="Chanderbali A."/>
            <person name="Dervinis C."/>
            <person name="Anghel I."/>
            <person name="Soltis D."/>
            <person name="Soltis P."/>
            <person name="Zapata F."/>
        </authorList>
    </citation>
    <scope>NUCLEOTIDE SEQUENCE</scope>
    <source>
        <strain evidence="3">UCBG92.1500</strain>
        <tissue evidence="3">Leaf</tissue>
    </source>
</reference>